<proteinExistence type="inferred from homology"/>
<organism evidence="10 11">
    <name type="scientific">Bacillus yapensis</name>
    <dbReference type="NCBI Taxonomy" id="2492960"/>
    <lineage>
        <taxon>Bacteria</taxon>
        <taxon>Bacillati</taxon>
        <taxon>Bacillota</taxon>
        <taxon>Bacilli</taxon>
        <taxon>Bacillales</taxon>
        <taxon>Bacillaceae</taxon>
        <taxon>Bacillus</taxon>
    </lineage>
</organism>
<dbReference type="AlphaFoldDB" id="A0A3S0LIA3"/>
<keyword evidence="3 7" id="KW-0288">FMN</keyword>
<protein>
    <recommendedName>
        <fullName evidence="7">Putative NAD(P)H nitroreductase</fullName>
        <ecNumber evidence="7">1.-.-.-</ecNumber>
    </recommendedName>
</protein>
<evidence type="ECO:0000256" key="2">
    <source>
        <dbReference type="ARBA" id="ARBA00022630"/>
    </source>
</evidence>
<feature type="binding site" description="in other chain" evidence="8">
    <location>
        <begin position="138"/>
        <end position="140"/>
    </location>
    <ligand>
        <name>FMN</name>
        <dbReference type="ChEBI" id="CHEBI:58210"/>
        <note>ligand shared between dimeric partners</note>
    </ligand>
</feature>
<feature type="binding site" evidence="8">
    <location>
        <position position="40"/>
    </location>
    <ligand>
        <name>FMN</name>
        <dbReference type="ChEBI" id="CHEBI:58210"/>
        <note>ligand shared between dimeric partners</note>
    </ligand>
</feature>
<evidence type="ECO:0000256" key="1">
    <source>
        <dbReference type="ARBA" id="ARBA00007118"/>
    </source>
</evidence>
<evidence type="ECO:0000256" key="6">
    <source>
        <dbReference type="ARBA" id="ARBA00023027"/>
    </source>
</evidence>
<evidence type="ECO:0000256" key="7">
    <source>
        <dbReference type="PIRNR" id="PIRNR000232"/>
    </source>
</evidence>
<dbReference type="InterPro" id="IPR000415">
    <property type="entry name" value="Nitroreductase-like"/>
</dbReference>
<dbReference type="PANTHER" id="PTHR43821">
    <property type="entry name" value="NAD(P)H NITROREDUCTASE YDJA-RELATED"/>
    <property type="match status" value="1"/>
</dbReference>
<gene>
    <name evidence="10" type="ORF">EKG37_00885</name>
</gene>
<dbReference type="Gene3D" id="3.40.109.10">
    <property type="entry name" value="NADH Oxidase"/>
    <property type="match status" value="1"/>
</dbReference>
<evidence type="ECO:0000256" key="5">
    <source>
        <dbReference type="ARBA" id="ARBA00023002"/>
    </source>
</evidence>
<evidence type="ECO:0000256" key="8">
    <source>
        <dbReference type="PIRSR" id="PIRSR000232-1"/>
    </source>
</evidence>
<dbReference type="SUPFAM" id="SSF55469">
    <property type="entry name" value="FMN-dependent nitroreductase-like"/>
    <property type="match status" value="1"/>
</dbReference>
<comment type="cofactor">
    <cofactor evidence="8">
        <name>FMN</name>
        <dbReference type="ChEBI" id="CHEBI:58210"/>
    </cofactor>
    <text evidence="8">Binds 1 FMN per subunit.</text>
</comment>
<keyword evidence="6 7" id="KW-0520">NAD</keyword>
<dbReference type="InterPro" id="IPR052530">
    <property type="entry name" value="NAD(P)H_nitroreductase"/>
</dbReference>
<keyword evidence="4 7" id="KW-0521">NADP</keyword>
<dbReference type="Proteomes" id="UP000271374">
    <property type="component" value="Unassembled WGS sequence"/>
</dbReference>
<dbReference type="EMBL" id="RXNT01000001">
    <property type="protein sequence ID" value="RTR36144.1"/>
    <property type="molecule type" value="Genomic_DNA"/>
</dbReference>
<dbReference type="PANTHER" id="PTHR43821:SF1">
    <property type="entry name" value="NAD(P)H NITROREDUCTASE YDJA-RELATED"/>
    <property type="match status" value="1"/>
</dbReference>
<evidence type="ECO:0000256" key="4">
    <source>
        <dbReference type="ARBA" id="ARBA00022857"/>
    </source>
</evidence>
<dbReference type="Pfam" id="PF00881">
    <property type="entry name" value="Nitroreductase"/>
    <property type="match status" value="1"/>
</dbReference>
<dbReference type="OrthoDB" id="9804207at2"/>
<dbReference type="RefSeq" id="WP_126405351.1">
    <property type="nucleotide sequence ID" value="NZ_RXNT01000001.1"/>
</dbReference>
<accession>A0A3S0LIA3</accession>
<dbReference type="CDD" id="cd02135">
    <property type="entry name" value="YdjA-like"/>
    <property type="match status" value="1"/>
</dbReference>
<dbReference type="PIRSF" id="PIRSF000232">
    <property type="entry name" value="YdjA"/>
    <property type="match status" value="1"/>
</dbReference>
<sequence>MELFEALKARRSIGKVQLDKEVPKELIEQIIEAATWAPNHHRTEPWRFFVLTGDGRKPLGETLARIAAKGMDDPSTEENQGKLEKARKNPFRAPVIIVAAVEPSEGDKIILQEEYAAVHAGVQNMLLAAHALGLGAVWRTGKPAYDPEMSKQFGLSDKGEVVGFVYVGYPDMTPAPRKRRAVSEVTKWIDKE</sequence>
<keyword evidence="5 7" id="KW-0560">Oxidoreductase</keyword>
<keyword evidence="2 7" id="KW-0285">Flavoprotein</keyword>
<keyword evidence="11" id="KW-1185">Reference proteome</keyword>
<dbReference type="InterPro" id="IPR029479">
    <property type="entry name" value="Nitroreductase"/>
</dbReference>
<dbReference type="InterPro" id="IPR026021">
    <property type="entry name" value="YdjA-like"/>
</dbReference>
<feature type="binding site" description="in other chain" evidence="8">
    <location>
        <begin position="10"/>
        <end position="12"/>
    </location>
    <ligand>
        <name>FMN</name>
        <dbReference type="ChEBI" id="CHEBI:58210"/>
        <note>ligand shared between dimeric partners</note>
    </ligand>
</feature>
<evidence type="ECO:0000313" key="10">
    <source>
        <dbReference type="EMBL" id="RTR36144.1"/>
    </source>
</evidence>
<evidence type="ECO:0000259" key="9">
    <source>
        <dbReference type="Pfam" id="PF00881"/>
    </source>
</evidence>
<name>A0A3S0LIA3_9BACI</name>
<comment type="caution">
    <text evidence="10">The sequence shown here is derived from an EMBL/GenBank/DDBJ whole genome shotgun (WGS) entry which is preliminary data.</text>
</comment>
<reference evidence="10 11" key="1">
    <citation type="submission" date="2018-12" db="EMBL/GenBank/DDBJ databases">
        <title>Bacillus yapensis draft genome sequence.</title>
        <authorList>
            <person name="Yu L."/>
            <person name="Xu X."/>
            <person name="Tang X."/>
        </authorList>
    </citation>
    <scope>NUCLEOTIDE SEQUENCE [LARGE SCALE GENOMIC DNA]</scope>
    <source>
        <strain evidence="10 11">XXST-01</strain>
    </source>
</reference>
<evidence type="ECO:0000313" key="11">
    <source>
        <dbReference type="Proteomes" id="UP000271374"/>
    </source>
</evidence>
<comment type="similarity">
    <text evidence="1 7">Belongs to the nitroreductase family.</text>
</comment>
<feature type="domain" description="Nitroreductase" evidence="9">
    <location>
        <begin position="7"/>
        <end position="169"/>
    </location>
</feature>
<dbReference type="GO" id="GO:0016491">
    <property type="term" value="F:oxidoreductase activity"/>
    <property type="evidence" value="ECO:0007669"/>
    <property type="project" value="UniProtKB-UniRule"/>
</dbReference>
<evidence type="ECO:0000256" key="3">
    <source>
        <dbReference type="ARBA" id="ARBA00022643"/>
    </source>
</evidence>
<dbReference type="EC" id="1.-.-.-" evidence="7"/>